<proteinExistence type="predicted"/>
<evidence type="ECO:0000313" key="1">
    <source>
        <dbReference type="EMBL" id="EZP83099.1"/>
    </source>
</evidence>
<sequence>MRAFKFRTLRDLDRVLGMIRSNDLWCADWQTLNDPMEGFYYYEPGNAQGDAQRIINAIRRGKRGRYVCSLSARFNIATQWAYYADEFRGLALEYDLSGLNTSGDVTVGHVRYEPLEASFDIYQDADPARLAELVLLTKIDEWRHEQEIRIISRREGRLRIPGGVQSVTLGHRMASDVKEVVSSYCQARNVQVYELVLDGRGMSREPLDFEFQSRRQRHLRP</sequence>
<protein>
    <recommendedName>
        <fullName evidence="3">DUF2971 domain-containing protein</fullName>
    </recommendedName>
</protein>
<evidence type="ECO:0008006" key="3">
    <source>
        <dbReference type="Google" id="ProtNLM"/>
    </source>
</evidence>
<reference evidence="1 2" key="1">
    <citation type="submission" date="2014-03" db="EMBL/GenBank/DDBJ databases">
        <title>Whole genome sequence of Novosphingobium resinovorum KF1.</title>
        <authorList>
            <person name="Gan H.M."/>
            <person name="Gan H.Y."/>
            <person name="Chew T.H."/>
            <person name="Savka M.A."/>
        </authorList>
    </citation>
    <scope>NUCLEOTIDE SEQUENCE [LARGE SCALE GENOMIC DNA]</scope>
    <source>
        <strain evidence="1 2">KF1</strain>
    </source>
</reference>
<gene>
    <name evidence="1" type="ORF">BV97_01202</name>
</gene>
<dbReference type="Proteomes" id="UP000024329">
    <property type="component" value="Unassembled WGS sequence"/>
</dbReference>
<dbReference type="EMBL" id="JFYZ01000003">
    <property type="protein sequence ID" value="EZP83099.1"/>
    <property type="molecule type" value="Genomic_DNA"/>
</dbReference>
<dbReference type="eggNOG" id="ENOG5030IAC">
    <property type="taxonomic scope" value="Bacteria"/>
</dbReference>
<accession>A0A031K1K7</accession>
<name>A0A031K1K7_9SPHN</name>
<comment type="caution">
    <text evidence="1">The sequence shown here is derived from an EMBL/GenBank/DDBJ whole genome shotgun (WGS) entry which is preliminary data.</text>
</comment>
<organism evidence="1 2">
    <name type="scientific">Novosphingobium resinovorum</name>
    <dbReference type="NCBI Taxonomy" id="158500"/>
    <lineage>
        <taxon>Bacteria</taxon>
        <taxon>Pseudomonadati</taxon>
        <taxon>Pseudomonadota</taxon>
        <taxon>Alphaproteobacteria</taxon>
        <taxon>Sphingomonadales</taxon>
        <taxon>Sphingomonadaceae</taxon>
        <taxon>Novosphingobium</taxon>
    </lineage>
</organism>
<evidence type="ECO:0000313" key="2">
    <source>
        <dbReference type="Proteomes" id="UP000024329"/>
    </source>
</evidence>
<dbReference type="AlphaFoldDB" id="A0A031K1K7"/>